<dbReference type="HOGENOM" id="CLU_1532238_0_0_1"/>
<evidence type="ECO:0000313" key="2">
    <source>
        <dbReference type="Proteomes" id="UP000030641"/>
    </source>
</evidence>
<dbReference type="AlphaFoldDB" id="A0A074YNJ5"/>
<proteinExistence type="predicted"/>
<dbReference type="InParanoid" id="A0A074YNJ5"/>
<keyword evidence="2" id="KW-1185">Reference proteome</keyword>
<protein>
    <submittedName>
        <fullName evidence="1">Uncharacterized protein</fullName>
    </submittedName>
</protein>
<gene>
    <name evidence="1" type="ORF">AUEXF2481DRAFT_540137</name>
</gene>
<sequence>MDRYRALFNVCSGIPALQMIISITCYHNGIMIHRGGLPLSDCQDSLERYKPPNFAVLVKHLERMPGLFGYRSKSDLLWRQSNGQLGRMTSDHSFLAAVLDALYMGRNIVELIFVEGLGTYHSQELRTRVRMGGLILRRCVERARRLWCRNEGVKFGCVRCDGASIPCCGRRSGVS</sequence>
<dbReference type="GeneID" id="25368925"/>
<name>A0A074YNJ5_AURSE</name>
<dbReference type="OrthoDB" id="3909191at2759"/>
<dbReference type="EMBL" id="KL584753">
    <property type="protein sequence ID" value="KEQ97669.1"/>
    <property type="molecule type" value="Genomic_DNA"/>
</dbReference>
<accession>A0A074YNJ5</accession>
<dbReference type="Proteomes" id="UP000030641">
    <property type="component" value="Unassembled WGS sequence"/>
</dbReference>
<organism evidence="1 2">
    <name type="scientific">Aureobasidium subglaciale (strain EXF-2481)</name>
    <name type="common">Aureobasidium pullulans var. subglaciale</name>
    <dbReference type="NCBI Taxonomy" id="1043005"/>
    <lineage>
        <taxon>Eukaryota</taxon>
        <taxon>Fungi</taxon>
        <taxon>Dikarya</taxon>
        <taxon>Ascomycota</taxon>
        <taxon>Pezizomycotina</taxon>
        <taxon>Dothideomycetes</taxon>
        <taxon>Dothideomycetidae</taxon>
        <taxon>Dothideales</taxon>
        <taxon>Saccotheciaceae</taxon>
        <taxon>Aureobasidium</taxon>
    </lineage>
</organism>
<reference evidence="1 2" key="1">
    <citation type="journal article" date="2014" name="BMC Genomics">
        <title>Genome sequencing of four Aureobasidium pullulans varieties: biotechnological potential, stress tolerance, and description of new species.</title>
        <authorList>
            <person name="Gostin Ar C."/>
            <person name="Ohm R.A."/>
            <person name="Kogej T."/>
            <person name="Sonjak S."/>
            <person name="Turk M."/>
            <person name="Zajc J."/>
            <person name="Zalar P."/>
            <person name="Grube M."/>
            <person name="Sun H."/>
            <person name="Han J."/>
            <person name="Sharma A."/>
            <person name="Chiniquy J."/>
            <person name="Ngan C.Y."/>
            <person name="Lipzen A."/>
            <person name="Barry K."/>
            <person name="Grigoriev I.V."/>
            <person name="Gunde-Cimerman N."/>
        </authorList>
    </citation>
    <scope>NUCLEOTIDE SEQUENCE [LARGE SCALE GENOMIC DNA]</scope>
    <source>
        <strain evidence="1 2">EXF-2481</strain>
    </source>
</reference>
<dbReference type="RefSeq" id="XP_013346494.1">
    <property type="nucleotide sequence ID" value="XM_013491040.1"/>
</dbReference>
<evidence type="ECO:0000313" key="1">
    <source>
        <dbReference type="EMBL" id="KEQ97669.1"/>
    </source>
</evidence>